<evidence type="ECO:0000256" key="1">
    <source>
        <dbReference type="SAM" id="MobiDB-lite"/>
    </source>
</evidence>
<proteinExistence type="predicted"/>
<accession>A0ABQ8XKA3</accession>
<keyword evidence="4" id="KW-1185">Reference proteome</keyword>
<feature type="region of interest" description="Disordered" evidence="1">
    <location>
        <begin position="1"/>
        <end position="25"/>
    </location>
</feature>
<evidence type="ECO:0000256" key="2">
    <source>
        <dbReference type="SAM" id="Phobius"/>
    </source>
</evidence>
<dbReference type="Pfam" id="PF09786">
    <property type="entry name" value="CytochromB561_N"/>
    <property type="match status" value="1"/>
</dbReference>
<comment type="caution">
    <text evidence="3">The sequence shown here is derived from an EMBL/GenBank/DDBJ whole genome shotgun (WGS) entry which is preliminary data.</text>
</comment>
<evidence type="ECO:0000313" key="3">
    <source>
        <dbReference type="EMBL" id="KAJ6233066.1"/>
    </source>
</evidence>
<feature type="compositionally biased region" description="Basic residues" evidence="1">
    <location>
        <begin position="1"/>
        <end position="16"/>
    </location>
</feature>
<feature type="compositionally biased region" description="Polar residues" evidence="1">
    <location>
        <begin position="246"/>
        <end position="257"/>
    </location>
</feature>
<keyword evidence="2" id="KW-0472">Membrane</keyword>
<feature type="compositionally biased region" description="Basic and acidic residues" evidence="1">
    <location>
        <begin position="139"/>
        <end position="159"/>
    </location>
</feature>
<gene>
    <name evidence="3" type="ORF">M0813_04228</name>
</gene>
<dbReference type="EMBL" id="JAOAOG010000285">
    <property type="protein sequence ID" value="KAJ6233066.1"/>
    <property type="molecule type" value="Genomic_DNA"/>
</dbReference>
<protein>
    <submittedName>
        <fullName evidence="3">Uncharacterized protein</fullName>
    </submittedName>
</protein>
<feature type="compositionally biased region" description="Polar residues" evidence="1">
    <location>
        <begin position="183"/>
        <end position="226"/>
    </location>
</feature>
<feature type="transmembrane region" description="Helical" evidence="2">
    <location>
        <begin position="49"/>
        <end position="67"/>
    </location>
</feature>
<reference evidence="3" key="1">
    <citation type="submission" date="2022-08" db="EMBL/GenBank/DDBJ databases">
        <title>Novel sulfate-reducing endosymbionts in the free-living metamonad Anaeramoeba.</title>
        <authorList>
            <person name="Jerlstrom-Hultqvist J."/>
            <person name="Cepicka I."/>
            <person name="Gallot-Lavallee L."/>
            <person name="Salas-Leiva D."/>
            <person name="Curtis B.A."/>
            <person name="Zahonova K."/>
            <person name="Pipaliya S."/>
            <person name="Dacks J."/>
            <person name="Roger A.J."/>
        </authorList>
    </citation>
    <scope>NUCLEOTIDE SEQUENCE</scope>
    <source>
        <strain evidence="3">Schooner1</strain>
    </source>
</reference>
<feature type="region of interest" description="Disordered" evidence="1">
    <location>
        <begin position="180"/>
        <end position="257"/>
    </location>
</feature>
<feature type="transmembrane region" description="Helical" evidence="2">
    <location>
        <begin position="73"/>
        <end position="93"/>
    </location>
</feature>
<sequence>MISHSQKKRSSRKKKIQDHEFSPWESKKSSRTLKIYQQHAQKQRSLFQLKYLVVLLTIVIIFAILHSEGYLSTFVFVFFELVVLFVFISLLLAKKDPNFQKINSTQLLLLGLPRKVLLKILGKENGQRSQDNETFSKSQKKDKQNDKKKGKEKEKETEKVKKKKKKKGLTAFDLLVFDEQGGSKKQTPTKNLVNSPKKNQIYGSNPNSPQTSLSPSQNQIFNSATKRSPHYNKLRTPPRFNRHHTGSYTHLSNEQQSKNQFNAYVQMGSRTTINNSNSYNIKLENELNKRNKVKSPSSPLEKSLGRTRKLIDSDIRVLSTNKSKKNSKSETKFSFNSKNINSLNVNKMRDIKLNDQDSLFNYENEDYLNNLNYDSNLNSNYSKYNQKNKLPQQQQLQKNYYKNTNFSRNLNVKNENYEELDYDSDESEEDVDFNFSKSYPKNKESRLIKQQSFTTWIKKSGSNPNSQLRQSVSKYLPSRRKNRDVSEEQHSTHLALSQLRQLNLSEERVSEWVEKLKRWVTPRIFLPHVRYIEDINRQLAKNEVTQCLVFEQNTSLNGYRSQKSLFQSESDNRENKRKDAELIRQTLENNKNEPIIQERTKLFNMFKIPGYSQSPEYAINRITELAASGRIIGFKWNSGGSWYGRPFKSYKGGLPPDAILFAHLINLFLGTAQLEDFVRFEKTPVEQVRSVAVVLKTKNPPHFVVICKQKLWHIIPGSENVFHAFVLFLYAVKKHFHGMLGDVSLENGALDMLSIFK</sequence>
<dbReference type="InterPro" id="IPR019176">
    <property type="entry name" value="Cytochrome_B561-rel"/>
</dbReference>
<dbReference type="PANTHER" id="PTHR21780:SF0">
    <property type="entry name" value="TRANSMEMBRANE PROTEIN 209"/>
    <property type="match status" value="1"/>
</dbReference>
<evidence type="ECO:0000313" key="4">
    <source>
        <dbReference type="Proteomes" id="UP001150062"/>
    </source>
</evidence>
<name>A0ABQ8XKA3_9EUKA</name>
<feature type="region of interest" description="Disordered" evidence="1">
    <location>
        <begin position="128"/>
        <end position="163"/>
    </location>
</feature>
<dbReference type="PANTHER" id="PTHR21780">
    <property type="entry name" value="TRANSMEMBRANE PROTEIN 209"/>
    <property type="match status" value="1"/>
</dbReference>
<dbReference type="Proteomes" id="UP001150062">
    <property type="component" value="Unassembled WGS sequence"/>
</dbReference>
<keyword evidence="2" id="KW-1133">Transmembrane helix</keyword>
<organism evidence="3 4">
    <name type="scientific">Anaeramoeba flamelloides</name>
    <dbReference type="NCBI Taxonomy" id="1746091"/>
    <lineage>
        <taxon>Eukaryota</taxon>
        <taxon>Metamonada</taxon>
        <taxon>Anaeramoebidae</taxon>
        <taxon>Anaeramoeba</taxon>
    </lineage>
</organism>
<keyword evidence="2" id="KW-0812">Transmembrane</keyword>